<feature type="domain" description="LysM" evidence="3">
    <location>
        <begin position="262"/>
        <end position="310"/>
    </location>
</feature>
<keyword evidence="2" id="KW-0843">Virulence</keyword>
<dbReference type="Gene3D" id="3.10.350.10">
    <property type="entry name" value="LysM domain"/>
    <property type="match status" value="2"/>
</dbReference>
<dbReference type="STRING" id="1448318.A0A319F5J0"/>
<dbReference type="SMART" id="SM00257">
    <property type="entry name" value="LysM"/>
    <property type="match status" value="2"/>
</dbReference>
<keyword evidence="1" id="KW-0147">Chitin-binding</keyword>
<organism evidence="4 5">
    <name type="scientific">Aspergillus sclerotiicarbonarius (strain CBS 121057 / IBT 28362)</name>
    <dbReference type="NCBI Taxonomy" id="1448318"/>
    <lineage>
        <taxon>Eukaryota</taxon>
        <taxon>Fungi</taxon>
        <taxon>Dikarya</taxon>
        <taxon>Ascomycota</taxon>
        <taxon>Pezizomycotina</taxon>
        <taxon>Eurotiomycetes</taxon>
        <taxon>Eurotiomycetidae</taxon>
        <taxon>Eurotiales</taxon>
        <taxon>Aspergillaceae</taxon>
        <taxon>Aspergillus</taxon>
        <taxon>Aspergillus subgen. Circumdati</taxon>
    </lineage>
</organism>
<evidence type="ECO:0000256" key="1">
    <source>
        <dbReference type="ARBA" id="ARBA00022669"/>
    </source>
</evidence>
<evidence type="ECO:0000313" key="5">
    <source>
        <dbReference type="Proteomes" id="UP000248423"/>
    </source>
</evidence>
<name>A0A319F5J0_ASPSB</name>
<proteinExistence type="predicted"/>
<dbReference type="PANTHER" id="PTHR34997">
    <property type="entry name" value="AM15"/>
    <property type="match status" value="1"/>
</dbReference>
<dbReference type="Pfam" id="PF01476">
    <property type="entry name" value="LysM"/>
    <property type="match status" value="3"/>
</dbReference>
<gene>
    <name evidence="4" type="ORF">BO78DRAFT_466691</name>
</gene>
<evidence type="ECO:0000313" key="4">
    <source>
        <dbReference type="EMBL" id="PYI11039.1"/>
    </source>
</evidence>
<dbReference type="GO" id="GO:0008061">
    <property type="term" value="F:chitin binding"/>
    <property type="evidence" value="ECO:0007669"/>
    <property type="project" value="UniProtKB-KW"/>
</dbReference>
<dbReference type="OrthoDB" id="5985073at2759"/>
<protein>
    <recommendedName>
        <fullName evidence="3">LysM domain-containing protein</fullName>
    </recommendedName>
</protein>
<keyword evidence="5" id="KW-1185">Reference proteome</keyword>
<feature type="domain" description="LysM" evidence="3">
    <location>
        <begin position="352"/>
        <end position="398"/>
    </location>
</feature>
<dbReference type="PANTHER" id="PTHR34997:SF1">
    <property type="entry name" value="PEPTIDOGLYCAN-BINDING LYSIN DOMAIN"/>
    <property type="match status" value="1"/>
</dbReference>
<dbReference type="InterPro" id="IPR036779">
    <property type="entry name" value="LysM_dom_sf"/>
</dbReference>
<sequence>MQWNHGLVEALAAPVWAEIQLFTSDALPSLSPGCAAALTAKLSCAFIETGNSMYQLTTDLTEDHLDQMCTDECKASIASYREAVEVACADDEYDDRGGSTSIKGSSGVYRPIVLPDYYFTNYNQRCLKDSDGGYCLFHLQSTDTQDECDTCGLRMFQAEISNSYFYNDDLAEQYSSLTSSCGVSTLDLPTPTPAVVTSSSISTATPTSCADRSAVIQPGDTCDTFAAANNVSTWRMLIENGLQGGCVDFPTSGTLCVTGQCQTHLVTASDSCMSLARKYGITITQFITWSSVLNSQCSNFDVLIGHYVCVSYPGRATSEHNPYANGAVGGTAKAAAPVPTDVAPGTNTNCGKYYRVKDNDYCQAIAMAQRITVSDFIFLNPQVHANCSNIRPNHSYCIKPVGDIEKYPGYGGTTTSTPWWVGQTGTRMAWDDLPLATGLTSWVPIVTPTTAPLAPNTRRDCEEYEDNIYGEIPCRWLVKRVSLVDFASWNPSVDFYDCKLANNTRYSSIPW</sequence>
<dbReference type="PROSITE" id="PS51782">
    <property type="entry name" value="LYSM"/>
    <property type="match status" value="2"/>
</dbReference>
<dbReference type="Proteomes" id="UP000248423">
    <property type="component" value="Unassembled WGS sequence"/>
</dbReference>
<dbReference type="AlphaFoldDB" id="A0A319F5J0"/>
<evidence type="ECO:0000256" key="2">
    <source>
        <dbReference type="ARBA" id="ARBA00023026"/>
    </source>
</evidence>
<accession>A0A319F5J0</accession>
<dbReference type="CDD" id="cd00118">
    <property type="entry name" value="LysM"/>
    <property type="match status" value="2"/>
</dbReference>
<dbReference type="InterPro" id="IPR052210">
    <property type="entry name" value="LysM1-like"/>
</dbReference>
<evidence type="ECO:0000259" key="3">
    <source>
        <dbReference type="PROSITE" id="PS51782"/>
    </source>
</evidence>
<dbReference type="InterPro" id="IPR018392">
    <property type="entry name" value="LysM"/>
</dbReference>
<dbReference type="EMBL" id="KZ826319">
    <property type="protein sequence ID" value="PYI11039.1"/>
    <property type="molecule type" value="Genomic_DNA"/>
</dbReference>
<dbReference type="SUPFAM" id="SSF54106">
    <property type="entry name" value="LysM domain"/>
    <property type="match status" value="2"/>
</dbReference>
<reference evidence="4 5" key="1">
    <citation type="submission" date="2018-02" db="EMBL/GenBank/DDBJ databases">
        <title>The genomes of Aspergillus section Nigri reveals drivers in fungal speciation.</title>
        <authorList>
            <consortium name="DOE Joint Genome Institute"/>
            <person name="Vesth T.C."/>
            <person name="Nybo J."/>
            <person name="Theobald S."/>
            <person name="Brandl J."/>
            <person name="Frisvad J.C."/>
            <person name="Nielsen K.F."/>
            <person name="Lyhne E.K."/>
            <person name="Kogle M.E."/>
            <person name="Kuo A."/>
            <person name="Riley R."/>
            <person name="Clum A."/>
            <person name="Nolan M."/>
            <person name="Lipzen A."/>
            <person name="Salamov A."/>
            <person name="Henrissat B."/>
            <person name="Wiebenga A."/>
            <person name="De vries R.P."/>
            <person name="Grigoriev I.V."/>
            <person name="Mortensen U.H."/>
            <person name="Andersen M.R."/>
            <person name="Baker S.E."/>
        </authorList>
    </citation>
    <scope>NUCLEOTIDE SEQUENCE [LARGE SCALE GENOMIC DNA]</scope>
    <source>
        <strain evidence="4 5">CBS 121057</strain>
    </source>
</reference>
<dbReference type="VEuPathDB" id="FungiDB:BO78DRAFT_466691"/>